<dbReference type="PANTHER" id="PTHR42646">
    <property type="entry name" value="FLAP ENDONUCLEASE XNI"/>
    <property type="match status" value="1"/>
</dbReference>
<dbReference type="InterPro" id="IPR029060">
    <property type="entry name" value="PIN-like_dom_sf"/>
</dbReference>
<dbReference type="InterPro" id="IPR036279">
    <property type="entry name" value="5-3_exonuclease_C_sf"/>
</dbReference>
<protein>
    <recommendedName>
        <fullName evidence="5">5'-3' exonuclease</fullName>
    </recommendedName>
</protein>
<evidence type="ECO:0000313" key="7">
    <source>
        <dbReference type="EMBL" id="MBP2017909.1"/>
    </source>
</evidence>
<name>A0ABS4JQV0_9FIRM</name>
<gene>
    <name evidence="7" type="ORF">J2Z79_001295</name>
</gene>
<feature type="domain" description="5'-3' exonuclease" evidence="6">
    <location>
        <begin position="1"/>
        <end position="256"/>
    </location>
</feature>
<dbReference type="Gene3D" id="1.10.150.20">
    <property type="entry name" value="5' to 3' exonuclease, C-terminal subdomain"/>
    <property type="match status" value="1"/>
</dbReference>
<keyword evidence="3" id="KW-0238">DNA-binding</keyword>
<dbReference type="RefSeq" id="WP_209466052.1">
    <property type="nucleotide sequence ID" value="NZ_JAGGLG010000008.1"/>
</dbReference>
<dbReference type="GO" id="GO:0003887">
    <property type="term" value="F:DNA-directed DNA polymerase activity"/>
    <property type="evidence" value="ECO:0007669"/>
    <property type="project" value="UniProtKB-EC"/>
</dbReference>
<keyword evidence="1" id="KW-0540">Nuclease</keyword>
<evidence type="ECO:0000313" key="8">
    <source>
        <dbReference type="Proteomes" id="UP001519289"/>
    </source>
</evidence>
<dbReference type="CDD" id="cd09898">
    <property type="entry name" value="H3TH_53EXO"/>
    <property type="match status" value="1"/>
</dbReference>
<dbReference type="SMART" id="SM00279">
    <property type="entry name" value="HhH2"/>
    <property type="match status" value="1"/>
</dbReference>
<keyword evidence="7" id="KW-0548">Nucleotidyltransferase</keyword>
<dbReference type="InterPro" id="IPR008918">
    <property type="entry name" value="HhH2"/>
</dbReference>
<comment type="function">
    <text evidence="4">5'-3' exonuclease acting preferentially on double-stranded DNA.</text>
</comment>
<dbReference type="InterPro" id="IPR020045">
    <property type="entry name" value="DNA_polI_H3TH"/>
</dbReference>
<reference evidence="7 8" key="1">
    <citation type="submission" date="2021-03" db="EMBL/GenBank/DDBJ databases">
        <title>Genomic Encyclopedia of Type Strains, Phase IV (KMG-IV): sequencing the most valuable type-strain genomes for metagenomic binning, comparative biology and taxonomic classification.</title>
        <authorList>
            <person name="Goeker M."/>
        </authorList>
    </citation>
    <scope>NUCLEOTIDE SEQUENCE [LARGE SCALE GENOMIC DNA]</scope>
    <source>
        <strain evidence="7 8">DSM 27138</strain>
    </source>
</reference>
<evidence type="ECO:0000259" key="6">
    <source>
        <dbReference type="SMART" id="SM00475"/>
    </source>
</evidence>
<keyword evidence="7" id="KW-0808">Transferase</keyword>
<dbReference type="InterPro" id="IPR020046">
    <property type="entry name" value="5-3_exonucl_a-hlix_arch_N"/>
</dbReference>
<evidence type="ECO:0000256" key="2">
    <source>
        <dbReference type="ARBA" id="ARBA00022801"/>
    </source>
</evidence>
<accession>A0ABS4JQV0</accession>
<evidence type="ECO:0000256" key="4">
    <source>
        <dbReference type="ARBA" id="ARBA00049957"/>
    </source>
</evidence>
<dbReference type="EMBL" id="JAGGLG010000008">
    <property type="protein sequence ID" value="MBP2017909.1"/>
    <property type="molecule type" value="Genomic_DNA"/>
</dbReference>
<dbReference type="Pfam" id="PF01367">
    <property type="entry name" value="5_3_exonuc"/>
    <property type="match status" value="1"/>
</dbReference>
<keyword evidence="2" id="KW-0378">Hydrolase</keyword>
<dbReference type="SUPFAM" id="SSF47807">
    <property type="entry name" value="5' to 3' exonuclease, C-terminal subdomain"/>
    <property type="match status" value="1"/>
</dbReference>
<dbReference type="SUPFAM" id="SSF88723">
    <property type="entry name" value="PIN domain-like"/>
    <property type="match status" value="1"/>
</dbReference>
<proteinExistence type="predicted"/>
<sequence>MLLVDGGLIFRAFFALPPMTDPHGRPVNAVYGFLAMLLRALAAARPSHLAVAMDVPVPENRRTRLYPAYKAHRPECPADLAPQFDLLRETLAALNIAVLGAPGYEADDLMGTMARLAEEGGMEVTILTGDRDNLQLLSGRTTVQYVKKMNQTVTYDVPRFVQEWGILPGQLVDLKGLAGDASDNIPGIRGIGTKTAVKLLQEFATLEQVLAQAHTQRGRLRQLLEEGREVALLSKQLATIDRHVPGLCAPADCALRLDRAGGAAALEALRFRSLLGAFQRAIG</sequence>
<keyword evidence="8" id="KW-1185">Reference proteome</keyword>
<dbReference type="InterPro" id="IPR002421">
    <property type="entry name" value="5-3_exonuclease"/>
</dbReference>
<organism evidence="7 8">
    <name type="scientific">Symbiobacterium terraclitae</name>
    <dbReference type="NCBI Taxonomy" id="557451"/>
    <lineage>
        <taxon>Bacteria</taxon>
        <taxon>Bacillati</taxon>
        <taxon>Bacillota</taxon>
        <taxon>Clostridia</taxon>
        <taxon>Eubacteriales</taxon>
        <taxon>Symbiobacteriaceae</taxon>
        <taxon>Symbiobacterium</taxon>
    </lineage>
</organism>
<dbReference type="Gene3D" id="3.40.50.1010">
    <property type="entry name" value="5'-nuclease"/>
    <property type="match status" value="1"/>
</dbReference>
<dbReference type="SMART" id="SM00475">
    <property type="entry name" value="53EXOc"/>
    <property type="match status" value="1"/>
</dbReference>
<evidence type="ECO:0000256" key="3">
    <source>
        <dbReference type="ARBA" id="ARBA00023125"/>
    </source>
</evidence>
<comment type="caution">
    <text evidence="7">The sequence shown here is derived from an EMBL/GenBank/DDBJ whole genome shotgun (WGS) entry which is preliminary data.</text>
</comment>
<dbReference type="Proteomes" id="UP001519289">
    <property type="component" value="Unassembled WGS sequence"/>
</dbReference>
<evidence type="ECO:0000256" key="1">
    <source>
        <dbReference type="ARBA" id="ARBA00022722"/>
    </source>
</evidence>
<dbReference type="InterPro" id="IPR038969">
    <property type="entry name" value="FEN"/>
</dbReference>
<dbReference type="CDD" id="cd09859">
    <property type="entry name" value="PIN_53EXO"/>
    <property type="match status" value="1"/>
</dbReference>
<evidence type="ECO:0000256" key="5">
    <source>
        <dbReference type="ARBA" id="ARBA00050026"/>
    </source>
</evidence>
<dbReference type="Pfam" id="PF02739">
    <property type="entry name" value="5_3_exonuc_N"/>
    <property type="match status" value="1"/>
</dbReference>
<dbReference type="PANTHER" id="PTHR42646:SF2">
    <property type="entry name" value="5'-3' EXONUCLEASE FAMILY PROTEIN"/>
    <property type="match status" value="1"/>
</dbReference>